<evidence type="ECO:0000313" key="3">
    <source>
        <dbReference type="EMBL" id="NSL54327.1"/>
    </source>
</evidence>
<accession>A0ABX2IH20</accession>
<dbReference type="Proteomes" id="UP000778523">
    <property type="component" value="Unassembled WGS sequence"/>
</dbReference>
<evidence type="ECO:0000313" key="4">
    <source>
        <dbReference type="Proteomes" id="UP000778523"/>
    </source>
</evidence>
<feature type="transmembrane region" description="Helical" evidence="1">
    <location>
        <begin position="70"/>
        <end position="91"/>
    </location>
</feature>
<dbReference type="EMBL" id="JABCSC020000001">
    <property type="protein sequence ID" value="NSL54327.1"/>
    <property type="molecule type" value="Genomic_DNA"/>
</dbReference>
<feature type="transmembrane region" description="Helical" evidence="1">
    <location>
        <begin position="111"/>
        <end position="131"/>
    </location>
</feature>
<evidence type="ECO:0000256" key="1">
    <source>
        <dbReference type="SAM" id="Phobius"/>
    </source>
</evidence>
<keyword evidence="2" id="KW-0732">Signal</keyword>
<feature type="transmembrane region" description="Helical" evidence="1">
    <location>
        <begin position="173"/>
        <end position="191"/>
    </location>
</feature>
<organism evidence="3 4">
    <name type="scientific">Uliginosibacterium aquaticum</name>
    <dbReference type="NCBI Taxonomy" id="2731212"/>
    <lineage>
        <taxon>Bacteria</taxon>
        <taxon>Pseudomonadati</taxon>
        <taxon>Pseudomonadota</taxon>
        <taxon>Betaproteobacteria</taxon>
        <taxon>Rhodocyclales</taxon>
        <taxon>Zoogloeaceae</taxon>
        <taxon>Uliginosibacterium</taxon>
    </lineage>
</organism>
<comment type="caution">
    <text evidence="3">The sequence shown here is derived from an EMBL/GenBank/DDBJ whole genome shotgun (WGS) entry which is preliminary data.</text>
</comment>
<dbReference type="Pfam" id="PF04955">
    <property type="entry name" value="HupE_UreJ"/>
    <property type="match status" value="1"/>
</dbReference>
<dbReference type="RefSeq" id="WP_170020856.1">
    <property type="nucleotide sequence ID" value="NZ_JABCSC020000001.1"/>
</dbReference>
<evidence type="ECO:0000256" key="2">
    <source>
        <dbReference type="SAM" id="SignalP"/>
    </source>
</evidence>
<keyword evidence="1" id="KW-1133">Transmembrane helix</keyword>
<dbReference type="PIRSF" id="PIRSF016919">
    <property type="entry name" value="HupE_UreJ"/>
    <property type="match status" value="1"/>
</dbReference>
<feature type="transmembrane region" description="Helical" evidence="1">
    <location>
        <begin position="143"/>
        <end position="167"/>
    </location>
</feature>
<sequence length="192" mass="19554">MKRALIALAALLPAFAFAHAGGDHVHGSALFAGFSHPFTGLDHMAAMIMVGVWSMLAFRHNTRAALITPAAFAGVLLIGGLLAFSGVQAGAVEPMIATSLLVLGLLVGLQVKLPAIVGAAIAAAFALFHGLAHGAELPAQQALAALSGMVAGTLTLHVFGMLLARFALERSVWLPRLCGAAVALFGFTLLAA</sequence>
<name>A0ABX2IH20_9RHOO</name>
<feature type="signal peptide" evidence="2">
    <location>
        <begin position="1"/>
        <end position="20"/>
    </location>
</feature>
<protein>
    <submittedName>
        <fullName evidence="3">HupE/UreJ family protein</fullName>
    </submittedName>
</protein>
<keyword evidence="4" id="KW-1185">Reference proteome</keyword>
<gene>
    <name evidence="3" type="ORF">HJ583_004750</name>
</gene>
<reference evidence="3 4" key="1">
    <citation type="submission" date="2020-06" db="EMBL/GenBank/DDBJ databases">
        <title>Draft genome of Uliginosibacterium sp. IMCC34675.</title>
        <authorList>
            <person name="Song J."/>
        </authorList>
    </citation>
    <scope>NUCLEOTIDE SEQUENCE [LARGE SCALE GENOMIC DNA]</scope>
    <source>
        <strain evidence="3 4">IMCC34675</strain>
    </source>
</reference>
<feature type="chain" id="PRO_5047151138" evidence="2">
    <location>
        <begin position="21"/>
        <end position="192"/>
    </location>
</feature>
<keyword evidence="1" id="KW-0812">Transmembrane</keyword>
<proteinExistence type="predicted"/>
<dbReference type="InterPro" id="IPR007038">
    <property type="entry name" value="HupE_UreJ"/>
</dbReference>
<keyword evidence="1" id="KW-0472">Membrane</keyword>